<dbReference type="PANTHER" id="PTHR22100">
    <property type="entry name" value="WINGS APART-LIKE PROTEIN HOMOLOG"/>
    <property type="match status" value="1"/>
</dbReference>
<dbReference type="InterPro" id="IPR012502">
    <property type="entry name" value="WAPL_dom"/>
</dbReference>
<evidence type="ECO:0000256" key="1">
    <source>
        <dbReference type="ARBA" id="ARBA00006854"/>
    </source>
</evidence>
<feature type="compositionally biased region" description="Polar residues" evidence="2">
    <location>
        <begin position="79"/>
        <end position="90"/>
    </location>
</feature>
<dbReference type="InterPro" id="IPR039874">
    <property type="entry name" value="WAPL"/>
</dbReference>
<feature type="compositionally biased region" description="Low complexity" evidence="2">
    <location>
        <begin position="673"/>
        <end position="682"/>
    </location>
</feature>
<dbReference type="Pfam" id="PF07814">
    <property type="entry name" value="WAPL"/>
    <property type="match status" value="2"/>
</dbReference>
<reference evidence="4" key="1">
    <citation type="submission" date="2019-03" db="EMBL/GenBank/DDBJ databases">
        <title>Improved annotation for the trematode Fasciola hepatica.</title>
        <authorList>
            <person name="Choi Y.-J."/>
            <person name="Martin J."/>
            <person name="Mitreva M."/>
        </authorList>
    </citation>
    <scope>NUCLEOTIDE SEQUENCE [LARGE SCALE GENOMIC DNA]</scope>
</reference>
<comment type="similarity">
    <text evidence="1">Belongs to the WAPL family.</text>
</comment>
<dbReference type="Proteomes" id="UP000230066">
    <property type="component" value="Unassembled WGS sequence"/>
</dbReference>
<dbReference type="Gene3D" id="1.25.10.10">
    <property type="entry name" value="Leucine-rich Repeat Variant"/>
    <property type="match status" value="2"/>
</dbReference>
<dbReference type="PROSITE" id="PS51271">
    <property type="entry name" value="WAPL"/>
    <property type="match status" value="1"/>
</dbReference>
<evidence type="ECO:0000313" key="4">
    <source>
        <dbReference type="EMBL" id="THD27153.1"/>
    </source>
</evidence>
<dbReference type="EMBL" id="JXXN02000511">
    <property type="protein sequence ID" value="THD27153.1"/>
    <property type="molecule type" value="Genomic_DNA"/>
</dbReference>
<organism evidence="4 5">
    <name type="scientific">Fasciola hepatica</name>
    <name type="common">Liver fluke</name>
    <dbReference type="NCBI Taxonomy" id="6192"/>
    <lineage>
        <taxon>Eukaryota</taxon>
        <taxon>Metazoa</taxon>
        <taxon>Spiralia</taxon>
        <taxon>Lophotrochozoa</taxon>
        <taxon>Platyhelminthes</taxon>
        <taxon>Trematoda</taxon>
        <taxon>Digenea</taxon>
        <taxon>Plagiorchiida</taxon>
        <taxon>Echinostomata</taxon>
        <taxon>Echinostomatoidea</taxon>
        <taxon>Fasciolidae</taxon>
        <taxon>Fasciola</taxon>
    </lineage>
</organism>
<feature type="domain" description="WAPL" evidence="3">
    <location>
        <begin position="504"/>
        <end position="1318"/>
    </location>
</feature>
<dbReference type="InterPro" id="IPR016024">
    <property type="entry name" value="ARM-type_fold"/>
</dbReference>
<evidence type="ECO:0000313" key="5">
    <source>
        <dbReference type="Proteomes" id="UP000230066"/>
    </source>
</evidence>
<evidence type="ECO:0000256" key="2">
    <source>
        <dbReference type="SAM" id="MobiDB-lite"/>
    </source>
</evidence>
<feature type="region of interest" description="Disordered" evidence="2">
    <location>
        <begin position="662"/>
        <end position="700"/>
    </location>
</feature>
<dbReference type="PANTHER" id="PTHR22100:SF13">
    <property type="entry name" value="WINGS APART-LIKE PROTEIN HOMOLOG"/>
    <property type="match status" value="1"/>
</dbReference>
<feature type="region of interest" description="Disordered" evidence="2">
    <location>
        <begin position="272"/>
        <end position="384"/>
    </location>
</feature>
<feature type="region of interest" description="Disordered" evidence="2">
    <location>
        <begin position="65"/>
        <end position="90"/>
    </location>
</feature>
<dbReference type="InterPro" id="IPR022771">
    <property type="entry name" value="WAPL_C"/>
</dbReference>
<comment type="caution">
    <text evidence="4">The sequence shown here is derived from an EMBL/GenBank/DDBJ whole genome shotgun (WGS) entry which is preliminary data.</text>
</comment>
<gene>
    <name evidence="4" type="ORF">D915_002074</name>
</gene>
<feature type="region of interest" description="Disordered" evidence="2">
    <location>
        <begin position="1165"/>
        <end position="1237"/>
    </location>
</feature>
<feature type="compositionally biased region" description="Low complexity" evidence="2">
    <location>
        <begin position="1035"/>
        <end position="1047"/>
    </location>
</feature>
<protein>
    <recommendedName>
        <fullName evidence="3">WAPL domain-containing protein</fullName>
    </recommendedName>
</protein>
<feature type="compositionally biased region" description="Basic residues" evidence="2">
    <location>
        <begin position="1170"/>
        <end position="1186"/>
    </location>
</feature>
<accession>A0A4E0RHW7</accession>
<feature type="compositionally biased region" description="Low complexity" evidence="2">
    <location>
        <begin position="883"/>
        <end position="909"/>
    </location>
</feature>
<sequence length="1358" mass="149234">MDVRYKTFANRTNQDIRFDQLLRTKPLSSRPSSNSFVGPYVTKSLSPLGSRKRVNVVSFIPGTDGQELITKSPEKPPSDSFTSNTSFDPFSPDSTFLPGTSLSCENPAATGIPVLPKRDMTLNPSFKRMHVSSAMAMQPERPQIKPPSSVTDSTNCTVGFHTREIGSIVRRPQAPGVKHVLTDGTISAAFANASTRSTIKPAYGAVNMRSIDRLTSATKVSPCNTTSPVNLQLAQGNVVSSEKPLGLSRTTSFPFPTVNSAHTEDRLDNKKPVRTLLCGKNKRAAYNPRPWQQDIDAEDGSPTKAPKMTSKSWPECSTDRTAPDPNSQLNSVKPTDSSSNVLPSDRPGWWRPGGGPPSTDPTRRLTTARNFDFPDSDSDGDAADMRIRHPQQSSIKSTVNVARMPKLSRLIGTPSQDVPVLSKTSRVVSSSSNCLTTGVTTDNHLRGPSTGITENDREYNEEDENEEGDDEEEEEDVKPWFRPASRDAADGRQTKTDLSNNRVSRTQKPLYTVIQKVKEAHVCQERGETQHLLDDVEYLVDGLADHNHTNTRALSVLTLANKCLTASFRYMVSAHGLIKRICANLHDAHKDYTLALTSAGLFFILSRDRDPNVFDAESLPVMLKLLSAPDTMASTTNGHHSCLSRTNKEAERVRTRVRQLLDGLQHQNNTRQSGTSSVSSGTTLGGTGSPSNANGALSVGVKRPVSRIPSTTLSTASTLAPSARLTGSVAGLNTRHLQMTRQLTTADLVLESILNLGTRKAADWFKAELRHGGGLDRVADAAADAVDYLADLDPDQEDDRGRRCRLPKSVWRSYSNPTGLDSFALDKLRRVCHYTKLLENMTYMNSDNQTYLVRYRDRLLVNRLLRCLRLCASHLPKQPILLTPSTSNPPSVSSQTTSSTTTKTASSKTGVNVTPNTANTTIAVNKNTLLGPQSPPNDQSILVDCVLGIFRFLVNVSHNEFASDRLGGCPGLLETTLQCLLSLPRRLPDNKRFDLLVLALCLLVNLCEHCPENRTRLVHLDIPKRHAGHGQSETAASGSISVAAVSDQDWEDDDDEEEDGPDDDENENDGESRGIPVKSHTRLTSALDELVQLFLRREEQARNHDFERDDDDDDAARRRREQLASAETSDTAVEQARLGRPTHIEEAGLKWRLIEDRKATGFAHAGGLLSRRRRNNHKPTKHTHRYNRGDMDDDDESADRRQGDDDHDQDDEYEEASVNSNSDSEDDDEDDDESVGSGADVEFVADTQEEQERLAEQMSQAQRHMEDSVVAAYAALLLGCILQSSPRYADRIRAKLPDGQFRPLAIMLAKLLSFLSLTKGVGSSGSESILRIVRVLEAQDKKTANGELSIATGTTTAK</sequence>
<feature type="region of interest" description="Disordered" evidence="2">
    <location>
        <begin position="1102"/>
        <end position="1141"/>
    </location>
</feature>
<name>A0A4E0RHW7_FASHE</name>
<feature type="region of interest" description="Disordered" evidence="2">
    <location>
        <begin position="1028"/>
        <end position="1081"/>
    </location>
</feature>
<feature type="compositionally biased region" description="Acidic residues" evidence="2">
    <location>
        <begin position="1048"/>
        <end position="1069"/>
    </location>
</feature>
<evidence type="ECO:0000259" key="3">
    <source>
        <dbReference type="PROSITE" id="PS51271"/>
    </source>
</evidence>
<feature type="region of interest" description="Disordered" evidence="2">
    <location>
        <begin position="433"/>
        <end position="504"/>
    </location>
</feature>
<keyword evidence="5" id="KW-1185">Reference proteome</keyword>
<feature type="region of interest" description="Disordered" evidence="2">
    <location>
        <begin position="882"/>
        <end position="915"/>
    </location>
</feature>
<feature type="compositionally biased region" description="Acidic residues" evidence="2">
    <location>
        <begin position="1223"/>
        <end position="1234"/>
    </location>
</feature>
<feature type="compositionally biased region" description="Polar residues" evidence="2">
    <location>
        <begin position="324"/>
        <end position="342"/>
    </location>
</feature>
<feature type="compositionally biased region" description="Acidic residues" evidence="2">
    <location>
        <begin position="1205"/>
        <end position="1215"/>
    </location>
</feature>
<feature type="compositionally biased region" description="Polar residues" evidence="2">
    <location>
        <begin position="433"/>
        <end position="442"/>
    </location>
</feature>
<feature type="compositionally biased region" description="Acidic residues" evidence="2">
    <location>
        <begin position="459"/>
        <end position="476"/>
    </location>
</feature>
<dbReference type="InterPro" id="IPR011989">
    <property type="entry name" value="ARM-like"/>
</dbReference>
<feature type="compositionally biased region" description="Basic and acidic residues" evidence="2">
    <location>
        <begin position="484"/>
        <end position="495"/>
    </location>
</feature>
<dbReference type="SUPFAM" id="SSF48371">
    <property type="entry name" value="ARM repeat"/>
    <property type="match status" value="2"/>
</dbReference>
<proteinExistence type="inferred from homology"/>